<keyword evidence="1" id="KW-0812">Transmembrane</keyword>
<dbReference type="AlphaFoldDB" id="X0UGK4"/>
<evidence type="ECO:0000256" key="1">
    <source>
        <dbReference type="SAM" id="Phobius"/>
    </source>
</evidence>
<proteinExistence type="predicted"/>
<accession>X0UGK4</accession>
<reference evidence="2" key="1">
    <citation type="journal article" date="2014" name="Front. Microbiol.">
        <title>High frequency of phylogenetically diverse reductive dehalogenase-homologous genes in deep subseafloor sedimentary metagenomes.</title>
        <authorList>
            <person name="Kawai M."/>
            <person name="Futagami T."/>
            <person name="Toyoda A."/>
            <person name="Takaki Y."/>
            <person name="Nishi S."/>
            <person name="Hori S."/>
            <person name="Arai W."/>
            <person name="Tsubouchi T."/>
            <person name="Morono Y."/>
            <person name="Uchiyama I."/>
            <person name="Ito T."/>
            <person name="Fujiyama A."/>
            <person name="Inagaki F."/>
            <person name="Takami H."/>
        </authorList>
    </citation>
    <scope>NUCLEOTIDE SEQUENCE</scope>
    <source>
        <strain evidence="2">Expedition CK06-06</strain>
    </source>
</reference>
<protein>
    <submittedName>
        <fullName evidence="2">Uncharacterized protein</fullName>
    </submittedName>
</protein>
<feature type="non-terminal residue" evidence="2">
    <location>
        <position position="49"/>
    </location>
</feature>
<feature type="transmembrane region" description="Helical" evidence="1">
    <location>
        <begin position="20"/>
        <end position="45"/>
    </location>
</feature>
<name>X0UGK4_9ZZZZ</name>
<organism evidence="2">
    <name type="scientific">marine sediment metagenome</name>
    <dbReference type="NCBI Taxonomy" id="412755"/>
    <lineage>
        <taxon>unclassified sequences</taxon>
        <taxon>metagenomes</taxon>
        <taxon>ecological metagenomes</taxon>
    </lineage>
</organism>
<evidence type="ECO:0000313" key="2">
    <source>
        <dbReference type="EMBL" id="GAG04869.1"/>
    </source>
</evidence>
<keyword evidence="1" id="KW-0472">Membrane</keyword>
<dbReference type="EMBL" id="BARS01026818">
    <property type="protein sequence ID" value="GAG04869.1"/>
    <property type="molecule type" value="Genomic_DNA"/>
</dbReference>
<keyword evidence="1" id="KW-1133">Transmembrane helix</keyword>
<comment type="caution">
    <text evidence="2">The sequence shown here is derived from an EMBL/GenBank/DDBJ whole genome shotgun (WGS) entry which is preliminary data.</text>
</comment>
<gene>
    <name evidence="2" type="ORF">S01H1_42206</name>
</gene>
<sequence length="49" mass="5372">MNAIEELMARLWAQPALRQIGWALVHFLWQGLAVAALTAGALRLLRGSS</sequence>